<feature type="chain" id="PRO_5045326623" description="LVIVD repeat-containing protein" evidence="1">
    <location>
        <begin position="33"/>
        <end position="537"/>
    </location>
</feature>
<evidence type="ECO:0000256" key="1">
    <source>
        <dbReference type="SAM" id="SignalP"/>
    </source>
</evidence>
<dbReference type="EMBL" id="JABVED010000025">
    <property type="protein sequence ID" value="MBC6451177.1"/>
    <property type="molecule type" value="Genomic_DNA"/>
</dbReference>
<dbReference type="InterPro" id="IPR015943">
    <property type="entry name" value="WD40/YVTN_repeat-like_dom_sf"/>
</dbReference>
<comment type="caution">
    <text evidence="2">The sequence shown here is derived from an EMBL/GenBank/DDBJ whole genome shotgun (WGS) entry which is preliminary data.</text>
</comment>
<feature type="signal peptide" evidence="1">
    <location>
        <begin position="1"/>
        <end position="32"/>
    </location>
</feature>
<dbReference type="RefSeq" id="WP_187224258.1">
    <property type="nucleotide sequence ID" value="NZ_JABVED010000025.1"/>
</dbReference>
<evidence type="ECO:0008006" key="4">
    <source>
        <dbReference type="Google" id="ProtNLM"/>
    </source>
</evidence>
<gene>
    <name evidence="2" type="ORF">GPZ80_28850</name>
</gene>
<proteinExistence type="predicted"/>
<reference evidence="2 3" key="1">
    <citation type="submission" date="2020-06" db="EMBL/GenBank/DDBJ databases">
        <title>Actinokineospora xiongansis sp. nov., isolated from soil of Baiyangdian.</title>
        <authorList>
            <person name="Zhang X."/>
        </authorList>
    </citation>
    <scope>NUCLEOTIDE SEQUENCE [LARGE SCALE GENOMIC DNA]</scope>
    <source>
        <strain evidence="2 3">HBU206404</strain>
    </source>
</reference>
<accession>A0ABR7LFW7</accession>
<protein>
    <recommendedName>
        <fullName evidence="4">LVIVD repeat-containing protein</fullName>
    </recommendedName>
</protein>
<dbReference type="InterPro" id="IPR011047">
    <property type="entry name" value="Quinoprotein_ADH-like_sf"/>
</dbReference>
<sequence>MSTTRSGPLPKAVVACFGAVLLTFLSATPAGAHDSDGDTPSATRGLQVAEVGAGRAMSWVANIQYVPPAPDSTEPVAQTGSDIEFLKAGGREYALAGTTDFGLHIIDITKPTAPVRAATYDCPIYQGDVQVWKKNKRVYASYTADTAFGAAGAASRCGRDLAPTFAKLGIAADKAIGTVIVDVTDPRVPKTVSFLHIPRGSHNMTIHPSGNYLYNSNSDLATSTDPTIEVWNVADPAAPAKVHTLHLPYTPTSLGSESHDITFNTDGTRAYSAAISQTLVLDTANPAQPKILSKIVDPTVNVSHQADPVTVTRADGTKREVLIVTDERAGALGTFECPGGGLHLYDVTGSNELAPVKMGAWFIDKINAPESRCTSHVLRIYPAQKLLTIAWYGQGVRVLDISGIADHAGLGTDVAFGEGVGMKEIGNFVMPDADTWSFKTNKINKDGSFYGYGNDLTRGFDVYRYDGSTIGDVPPLAPRSLLDTELPDAGLPGTGVQDARTGLSSLHLGVAVLPLALVGLCRRGRLVASFRACRGGR</sequence>
<dbReference type="Gene3D" id="2.130.10.10">
    <property type="entry name" value="YVTN repeat-like/Quinoprotein amine dehydrogenase"/>
    <property type="match status" value="1"/>
</dbReference>
<dbReference type="Proteomes" id="UP000734823">
    <property type="component" value="Unassembled WGS sequence"/>
</dbReference>
<keyword evidence="3" id="KW-1185">Reference proteome</keyword>
<keyword evidence="1" id="KW-0732">Signal</keyword>
<organism evidence="2 3">
    <name type="scientific">Actinokineospora xionganensis</name>
    <dbReference type="NCBI Taxonomy" id="2684470"/>
    <lineage>
        <taxon>Bacteria</taxon>
        <taxon>Bacillati</taxon>
        <taxon>Actinomycetota</taxon>
        <taxon>Actinomycetes</taxon>
        <taxon>Pseudonocardiales</taxon>
        <taxon>Pseudonocardiaceae</taxon>
        <taxon>Actinokineospora</taxon>
    </lineage>
</organism>
<evidence type="ECO:0000313" key="3">
    <source>
        <dbReference type="Proteomes" id="UP000734823"/>
    </source>
</evidence>
<dbReference type="SUPFAM" id="SSF50998">
    <property type="entry name" value="Quinoprotein alcohol dehydrogenase-like"/>
    <property type="match status" value="1"/>
</dbReference>
<evidence type="ECO:0000313" key="2">
    <source>
        <dbReference type="EMBL" id="MBC6451177.1"/>
    </source>
</evidence>
<name>A0ABR7LFW7_9PSEU</name>